<keyword evidence="3" id="KW-1185">Reference proteome</keyword>
<feature type="compositionally biased region" description="Pro residues" evidence="1">
    <location>
        <begin position="816"/>
        <end position="859"/>
    </location>
</feature>
<feature type="compositionally biased region" description="Low complexity" evidence="1">
    <location>
        <begin position="662"/>
        <end position="675"/>
    </location>
</feature>
<name>A0A5C2S0I2_9APHY</name>
<protein>
    <submittedName>
        <fullName evidence="2">Uncharacterized protein</fullName>
    </submittedName>
</protein>
<dbReference type="Proteomes" id="UP000313359">
    <property type="component" value="Unassembled WGS sequence"/>
</dbReference>
<dbReference type="PRINTS" id="PR01217">
    <property type="entry name" value="PRICHEXTENSN"/>
</dbReference>
<sequence>MNLNSVPSASPDPSSAMAMDDIAAFSELTEGLLDIGAVTAIQYLSLSAPRPSPVAPRLQPSHHVPPPAGDVTATGKGCIGRLYQACQHTFGDPGALVYSYEDVPEQGKRCILTITRPNGDTQTYVSPTFHYKKYDAKTSVAAHAIQNGALDFILAGESAGGTTSTRSASTPVADAANTPLDMDESVKAIEQCSLEWTGGKIKPFWLNINEPKFGRTFGCALRIRVGSNNVRVYSVNTIYNSPGEAKKACAEVAIADGVIDYIKTWQATAVDQPPDESEPPSSTTLQQFFDALPKPLPEPVSGKSAADINGPAWLNTTIQAARGSKLVPTFIWTVNPQLGLHGCLLRLEHPGEVKSYLVDAQFPKRSEAKSAVCLLAMSQGVGAYIRSVGKAVEDKLTPTTRKHVGEVLLPLLLSEYRTVHGPGVQPVFEYDMDLDACGATLTVELGPNTNAERVRKYTVPAEYRNRNDAKIAVVLHAVEQGVIEFLRFFGKPPPIGYVANYTRPDSQFFNAKKRKNWDSGGNGSVGGAGDRPNKGGYNNGFAGGIGGNWPNKKPRMGNYPNGFQQGPPGKVSGPPAQGGGYGPRGQFGPGGGPPNGGGFQQNSGGYQNGGNGNKHGWNGQQKKPFTAKKPHGPDPGQFGGPPAPFQPGPRNVGGPPRPPPHKQQTPRAQSFVAAPPFSPARPPPPVSLAPSPPFPFPPNSAVAGGPRPPQAGFFGAAPQGLQVQAPYQAQVGPSHMPLGVPQPAPGGVPYNAFVPPHPQPPVAGMPPMPQYQQQYPYPVVSAVPAQIPGQGHMPGYQPFPPVLPQHPRHGIYPTPAATPVPHAPRPTHAPVPPSPAVSPAPPYFGGHPPPPANSPPVPGPSAAYSAYNSPFGPQRPQPPVPHVSPPPPPAIPPPPPPPTISAPPPPPPTTAAPPLPPAPGASSRHDSKEQKSKSSTPVLAAGPSQPPKNGKVSVTSVARTNVAELYDYCNTNKIPQPQWCHEIKKGNGAGEPKHKVWVVIGKTKFELPILFPSLSQGQERIAKKVLDQLKANPKAAKS</sequence>
<accession>A0A5C2S0I2</accession>
<reference evidence="2" key="1">
    <citation type="journal article" date="2018" name="Genome Biol. Evol.">
        <title>Genomics and development of Lentinus tigrinus, a white-rot wood-decaying mushroom with dimorphic fruiting bodies.</title>
        <authorList>
            <person name="Wu B."/>
            <person name="Xu Z."/>
            <person name="Knudson A."/>
            <person name="Carlson A."/>
            <person name="Chen N."/>
            <person name="Kovaka S."/>
            <person name="LaButti K."/>
            <person name="Lipzen A."/>
            <person name="Pennachio C."/>
            <person name="Riley R."/>
            <person name="Schakwitz W."/>
            <person name="Umezawa K."/>
            <person name="Ohm R.A."/>
            <person name="Grigoriev I.V."/>
            <person name="Nagy L.G."/>
            <person name="Gibbons J."/>
            <person name="Hibbett D."/>
        </authorList>
    </citation>
    <scope>NUCLEOTIDE SEQUENCE [LARGE SCALE GENOMIC DNA]</scope>
    <source>
        <strain evidence="2">ALCF2SS1-6</strain>
    </source>
</reference>
<feature type="compositionally biased region" description="Gly residues" evidence="1">
    <location>
        <begin position="520"/>
        <end position="529"/>
    </location>
</feature>
<evidence type="ECO:0000313" key="3">
    <source>
        <dbReference type="Proteomes" id="UP000313359"/>
    </source>
</evidence>
<feature type="compositionally biased region" description="Gly residues" evidence="1">
    <location>
        <begin position="537"/>
        <end position="547"/>
    </location>
</feature>
<dbReference type="OrthoDB" id="3254160at2759"/>
<feature type="region of interest" description="Disordered" evidence="1">
    <location>
        <begin position="791"/>
        <end position="953"/>
    </location>
</feature>
<feature type="compositionally biased region" description="Gly residues" evidence="1">
    <location>
        <begin position="576"/>
        <end position="599"/>
    </location>
</feature>
<dbReference type="PANTHER" id="PTHR48125">
    <property type="entry name" value="LP07818P1"/>
    <property type="match status" value="1"/>
</dbReference>
<dbReference type="PANTHER" id="PTHR48125:SF12">
    <property type="entry name" value="AT HOOK TRANSCRIPTION FACTOR FAMILY-RELATED"/>
    <property type="match status" value="1"/>
</dbReference>
<feature type="compositionally biased region" description="Pro residues" evidence="1">
    <location>
        <begin position="676"/>
        <end position="698"/>
    </location>
</feature>
<feature type="compositionally biased region" description="Pro residues" evidence="1">
    <location>
        <begin position="873"/>
        <end position="919"/>
    </location>
</feature>
<evidence type="ECO:0000256" key="1">
    <source>
        <dbReference type="SAM" id="MobiDB-lite"/>
    </source>
</evidence>
<dbReference type="AlphaFoldDB" id="A0A5C2S0I2"/>
<feature type="compositionally biased region" description="Basic and acidic residues" evidence="1">
    <location>
        <begin position="923"/>
        <end position="932"/>
    </location>
</feature>
<organism evidence="2 3">
    <name type="scientific">Lentinus tigrinus ALCF2SS1-6</name>
    <dbReference type="NCBI Taxonomy" id="1328759"/>
    <lineage>
        <taxon>Eukaryota</taxon>
        <taxon>Fungi</taxon>
        <taxon>Dikarya</taxon>
        <taxon>Basidiomycota</taxon>
        <taxon>Agaricomycotina</taxon>
        <taxon>Agaricomycetes</taxon>
        <taxon>Polyporales</taxon>
        <taxon>Polyporaceae</taxon>
        <taxon>Lentinus</taxon>
    </lineage>
</organism>
<feature type="compositionally biased region" description="Low complexity" evidence="1">
    <location>
        <begin position="614"/>
        <end position="623"/>
    </location>
</feature>
<evidence type="ECO:0000313" key="2">
    <source>
        <dbReference type="EMBL" id="RPD56821.1"/>
    </source>
</evidence>
<gene>
    <name evidence="2" type="ORF">L227DRAFT_595007</name>
</gene>
<dbReference type="STRING" id="1328759.A0A5C2S0I2"/>
<dbReference type="EMBL" id="ML122285">
    <property type="protein sequence ID" value="RPD56821.1"/>
    <property type="molecule type" value="Genomic_DNA"/>
</dbReference>
<feature type="region of interest" description="Disordered" evidence="1">
    <location>
        <begin position="512"/>
        <end position="710"/>
    </location>
</feature>
<proteinExistence type="predicted"/>